<accession>A0A914YGC4</accession>
<evidence type="ECO:0000313" key="2">
    <source>
        <dbReference type="Proteomes" id="UP000887577"/>
    </source>
</evidence>
<organism evidence="2 3">
    <name type="scientific">Panagrolaimus superbus</name>
    <dbReference type="NCBI Taxonomy" id="310955"/>
    <lineage>
        <taxon>Eukaryota</taxon>
        <taxon>Metazoa</taxon>
        <taxon>Ecdysozoa</taxon>
        <taxon>Nematoda</taxon>
        <taxon>Chromadorea</taxon>
        <taxon>Rhabditida</taxon>
        <taxon>Tylenchina</taxon>
        <taxon>Panagrolaimomorpha</taxon>
        <taxon>Panagrolaimoidea</taxon>
        <taxon>Panagrolaimidae</taxon>
        <taxon>Panagrolaimus</taxon>
    </lineage>
</organism>
<evidence type="ECO:0000313" key="3">
    <source>
        <dbReference type="WBParaSite" id="PSU_v2.g16386.t1"/>
    </source>
</evidence>
<protein>
    <submittedName>
        <fullName evidence="3">Uncharacterized protein</fullName>
    </submittedName>
</protein>
<proteinExistence type="predicted"/>
<keyword evidence="2" id="KW-1185">Reference proteome</keyword>
<feature type="chain" id="PRO_5037701297" evidence="1">
    <location>
        <begin position="21"/>
        <end position="98"/>
    </location>
</feature>
<dbReference type="AlphaFoldDB" id="A0A914YGC4"/>
<evidence type="ECO:0000256" key="1">
    <source>
        <dbReference type="SAM" id="SignalP"/>
    </source>
</evidence>
<keyword evidence="1" id="KW-0732">Signal</keyword>
<dbReference type="WBParaSite" id="PSU_v2.g16386.t1">
    <property type="protein sequence ID" value="PSU_v2.g16386.t1"/>
    <property type="gene ID" value="PSU_v2.g16386"/>
</dbReference>
<reference evidence="3" key="1">
    <citation type="submission" date="2022-11" db="UniProtKB">
        <authorList>
            <consortium name="WormBaseParasite"/>
        </authorList>
    </citation>
    <scope>IDENTIFICATION</scope>
</reference>
<feature type="signal peptide" evidence="1">
    <location>
        <begin position="1"/>
        <end position="20"/>
    </location>
</feature>
<sequence>MARFIIFLALFAMMFMNINALINCCTQQSDCSNACAQQHCAYMLCCANGCIVDGQSIPACGCTCANCPNAALAASGLLGAKFVPAKLLTDETFKIAKV</sequence>
<name>A0A914YGC4_9BILA</name>
<dbReference type="Proteomes" id="UP000887577">
    <property type="component" value="Unplaced"/>
</dbReference>